<dbReference type="OrthoDB" id="9786134at2"/>
<dbReference type="Proteomes" id="UP000192042">
    <property type="component" value="Chromosome I"/>
</dbReference>
<dbReference type="InterPro" id="IPR011037">
    <property type="entry name" value="Pyrv_Knase-like_insert_dom_sf"/>
</dbReference>
<organism evidence="2 3">
    <name type="scientific">Nitrospira japonica</name>
    <dbReference type="NCBI Taxonomy" id="1325564"/>
    <lineage>
        <taxon>Bacteria</taxon>
        <taxon>Pseudomonadati</taxon>
        <taxon>Nitrospirota</taxon>
        <taxon>Nitrospiria</taxon>
        <taxon>Nitrospirales</taxon>
        <taxon>Nitrospiraceae</taxon>
        <taxon>Nitrospira</taxon>
    </lineage>
</organism>
<proteinExistence type="predicted"/>
<dbReference type="STRING" id="1325564.NSJP_3305"/>
<dbReference type="RefSeq" id="WP_080887685.1">
    <property type="nucleotide sequence ID" value="NZ_LT828648.1"/>
</dbReference>
<dbReference type="AlphaFoldDB" id="A0A1W1I8Z5"/>
<protein>
    <submittedName>
        <fullName evidence="2">MOSC domain containing protein</fullName>
    </submittedName>
</protein>
<evidence type="ECO:0000313" key="2">
    <source>
        <dbReference type="EMBL" id="SLM49472.1"/>
    </source>
</evidence>
<keyword evidence="3" id="KW-1185">Reference proteome</keyword>
<dbReference type="PANTHER" id="PTHR30212:SF2">
    <property type="entry name" value="PROTEIN YIIM"/>
    <property type="match status" value="1"/>
</dbReference>
<dbReference type="SUPFAM" id="SSF50800">
    <property type="entry name" value="PK beta-barrel domain-like"/>
    <property type="match status" value="1"/>
</dbReference>
<dbReference type="GO" id="GO:0030170">
    <property type="term" value="F:pyridoxal phosphate binding"/>
    <property type="evidence" value="ECO:0007669"/>
    <property type="project" value="InterPro"/>
</dbReference>
<feature type="domain" description="MOSC" evidence="1">
    <location>
        <begin position="28"/>
        <end position="163"/>
    </location>
</feature>
<dbReference type="GO" id="GO:0030151">
    <property type="term" value="F:molybdenum ion binding"/>
    <property type="evidence" value="ECO:0007669"/>
    <property type="project" value="InterPro"/>
</dbReference>
<reference evidence="2 3" key="1">
    <citation type="submission" date="2017-03" db="EMBL/GenBank/DDBJ databases">
        <authorList>
            <person name="Afonso C.L."/>
            <person name="Miller P.J."/>
            <person name="Scott M.A."/>
            <person name="Spackman E."/>
            <person name="Goraichik I."/>
            <person name="Dimitrov K.M."/>
            <person name="Suarez D.L."/>
            <person name="Swayne D.E."/>
        </authorList>
    </citation>
    <scope>NUCLEOTIDE SEQUENCE [LARGE SCALE GENOMIC DNA]</scope>
    <source>
        <strain evidence="2">Genome sequencing of Nitrospira japonica strain NJ11</strain>
    </source>
</reference>
<dbReference type="InterPro" id="IPR005302">
    <property type="entry name" value="MoCF_Sase_C"/>
</dbReference>
<evidence type="ECO:0000259" key="1">
    <source>
        <dbReference type="PROSITE" id="PS51340"/>
    </source>
</evidence>
<accession>A0A1W1I8Z5</accession>
<dbReference type="InterPro" id="IPR052353">
    <property type="entry name" value="Benzoxazolinone_Detox_Enz"/>
</dbReference>
<dbReference type="PANTHER" id="PTHR30212">
    <property type="entry name" value="PROTEIN YIIM"/>
    <property type="match status" value="1"/>
</dbReference>
<evidence type="ECO:0000313" key="3">
    <source>
        <dbReference type="Proteomes" id="UP000192042"/>
    </source>
</evidence>
<dbReference type="EMBL" id="LT828648">
    <property type="protein sequence ID" value="SLM49472.1"/>
    <property type="molecule type" value="Genomic_DNA"/>
</dbReference>
<sequence>MKLVSVQVGRPRTVRWRGKSITTGIYKKPVTGRIMARHFNLEGDQQADLTVHGGRDKAVYVYPSEHYAFWQKELPGTQLPYGSFGENFTTEGLDEQSVHIGDRFRIGGAVMEVTQPRLPCYKLGLRFRRPDMPKRFHVSGRCGFYLAVIEEGEVGAGDGWERLAHDDREMSVSESYRSVFEN</sequence>
<dbReference type="Pfam" id="PF03473">
    <property type="entry name" value="MOSC"/>
    <property type="match status" value="1"/>
</dbReference>
<dbReference type="GO" id="GO:0003824">
    <property type="term" value="F:catalytic activity"/>
    <property type="evidence" value="ECO:0007669"/>
    <property type="project" value="InterPro"/>
</dbReference>
<dbReference type="KEGG" id="nja:NSJP_3305"/>
<name>A0A1W1I8Z5_9BACT</name>
<dbReference type="PROSITE" id="PS51340">
    <property type="entry name" value="MOSC"/>
    <property type="match status" value="1"/>
</dbReference>
<dbReference type="Gene3D" id="2.40.33.20">
    <property type="entry name" value="PK beta-barrel domain-like"/>
    <property type="match status" value="1"/>
</dbReference>
<gene>
    <name evidence="2" type="ORF">NSJP_3305</name>
</gene>